<dbReference type="AlphaFoldDB" id="A0A8X7RSB8"/>
<dbReference type="EMBL" id="JAAMPC010000009">
    <property type="protein sequence ID" value="KAG2293396.1"/>
    <property type="molecule type" value="Genomic_DNA"/>
</dbReference>
<name>A0A8X7RSB8_BRACI</name>
<keyword evidence="3" id="KW-1185">Reference proteome</keyword>
<gene>
    <name evidence="2" type="ORF">Bca52824_040065</name>
</gene>
<dbReference type="Proteomes" id="UP000886595">
    <property type="component" value="Unassembled WGS sequence"/>
</dbReference>
<organism evidence="2 3">
    <name type="scientific">Brassica carinata</name>
    <name type="common">Ethiopian mustard</name>
    <name type="synonym">Abyssinian cabbage</name>
    <dbReference type="NCBI Taxonomy" id="52824"/>
    <lineage>
        <taxon>Eukaryota</taxon>
        <taxon>Viridiplantae</taxon>
        <taxon>Streptophyta</taxon>
        <taxon>Embryophyta</taxon>
        <taxon>Tracheophyta</taxon>
        <taxon>Spermatophyta</taxon>
        <taxon>Magnoliopsida</taxon>
        <taxon>eudicotyledons</taxon>
        <taxon>Gunneridae</taxon>
        <taxon>Pentapetalae</taxon>
        <taxon>rosids</taxon>
        <taxon>malvids</taxon>
        <taxon>Brassicales</taxon>
        <taxon>Brassicaceae</taxon>
        <taxon>Brassiceae</taxon>
        <taxon>Brassica</taxon>
    </lineage>
</organism>
<feature type="region of interest" description="Disordered" evidence="1">
    <location>
        <begin position="66"/>
        <end position="85"/>
    </location>
</feature>
<evidence type="ECO:0000313" key="2">
    <source>
        <dbReference type="EMBL" id="KAG2293396.1"/>
    </source>
</evidence>
<sequence length="122" mass="13678">MKQIFELTRIVSVLKNTLHVVSEYPVAPPRWSRLETEVSKDAARASPCGSPCNGLRSRVLQPTCKFRSGQGSNPEAGTPAGAPIPLDQSNLNDALSTPYLRNTICYVFSFREHRMQCWQREN</sequence>
<evidence type="ECO:0000313" key="3">
    <source>
        <dbReference type="Proteomes" id="UP000886595"/>
    </source>
</evidence>
<proteinExistence type="predicted"/>
<evidence type="ECO:0000256" key="1">
    <source>
        <dbReference type="SAM" id="MobiDB-lite"/>
    </source>
</evidence>
<comment type="caution">
    <text evidence="2">The sequence shown here is derived from an EMBL/GenBank/DDBJ whole genome shotgun (WGS) entry which is preliminary data.</text>
</comment>
<reference evidence="2 3" key="1">
    <citation type="submission" date="2020-02" db="EMBL/GenBank/DDBJ databases">
        <authorList>
            <person name="Ma Q."/>
            <person name="Huang Y."/>
            <person name="Song X."/>
            <person name="Pei D."/>
        </authorList>
    </citation>
    <scope>NUCLEOTIDE SEQUENCE [LARGE SCALE GENOMIC DNA]</scope>
    <source>
        <strain evidence="2">Sxm20200214</strain>
        <tissue evidence="2">Leaf</tissue>
    </source>
</reference>
<protein>
    <submittedName>
        <fullName evidence="2">Uncharacterized protein</fullName>
    </submittedName>
</protein>
<accession>A0A8X7RSB8</accession>